<sequence>MGSALHPPTSFSNVASTPCQSIVTVNSSHIPSVVQSLVPVTTSHRTLIATSSAPLLVFYAAHNGVCCTDAHIRDIHTYIHICLDTLIYHDPGLLPSAAAATGRDCYL</sequence>
<dbReference type="WBParaSite" id="MCU_011888-RA">
    <property type="protein sequence ID" value="MCU_011888-RA"/>
    <property type="gene ID" value="MCU_011888"/>
</dbReference>
<proteinExistence type="predicted"/>
<protein>
    <submittedName>
        <fullName evidence="1">Uncharacterized protein</fullName>
    </submittedName>
</protein>
<accession>A0A5K3FYQ7</accession>
<organism evidence="1">
    <name type="scientific">Mesocestoides corti</name>
    <name type="common">Flatworm</name>
    <dbReference type="NCBI Taxonomy" id="53468"/>
    <lineage>
        <taxon>Eukaryota</taxon>
        <taxon>Metazoa</taxon>
        <taxon>Spiralia</taxon>
        <taxon>Lophotrochozoa</taxon>
        <taxon>Platyhelminthes</taxon>
        <taxon>Cestoda</taxon>
        <taxon>Eucestoda</taxon>
        <taxon>Cyclophyllidea</taxon>
        <taxon>Mesocestoididae</taxon>
        <taxon>Mesocestoides</taxon>
    </lineage>
</organism>
<reference evidence="1" key="1">
    <citation type="submission" date="2019-11" db="UniProtKB">
        <authorList>
            <consortium name="WormBaseParasite"/>
        </authorList>
    </citation>
    <scope>IDENTIFICATION</scope>
</reference>
<name>A0A5K3FYQ7_MESCO</name>
<evidence type="ECO:0000313" key="1">
    <source>
        <dbReference type="WBParaSite" id="MCU_011888-RA"/>
    </source>
</evidence>
<dbReference type="AlphaFoldDB" id="A0A5K3FYQ7"/>